<feature type="region of interest" description="Disordered" evidence="1">
    <location>
        <begin position="140"/>
        <end position="195"/>
    </location>
</feature>
<keyword evidence="3" id="KW-1185">Reference proteome</keyword>
<evidence type="ECO:0000313" key="3">
    <source>
        <dbReference type="Proteomes" id="UP000827721"/>
    </source>
</evidence>
<dbReference type="InterPro" id="IPR039280">
    <property type="entry name" value="VUP"/>
</dbReference>
<feature type="compositionally biased region" description="Polar residues" evidence="1">
    <location>
        <begin position="146"/>
        <end position="156"/>
    </location>
</feature>
<proteinExistence type="predicted"/>
<dbReference type="PANTHER" id="PTHR33974">
    <property type="entry name" value="VASCULAR-RELATED UNKNOWN PROTEIN 1-RELATED"/>
    <property type="match status" value="1"/>
</dbReference>
<accession>A0ABQ8IJJ0</accession>
<gene>
    <name evidence="2" type="ORF">JRO89_XS01G0142300</name>
</gene>
<comment type="caution">
    <text evidence="2">The sequence shown here is derived from an EMBL/GenBank/DDBJ whole genome shotgun (WGS) entry which is preliminary data.</text>
</comment>
<feature type="region of interest" description="Disordered" evidence="1">
    <location>
        <begin position="36"/>
        <end position="61"/>
    </location>
</feature>
<feature type="compositionally biased region" description="Basic and acidic residues" evidence="1">
    <location>
        <begin position="164"/>
        <end position="181"/>
    </location>
</feature>
<name>A0ABQ8IJJ0_9ROSI</name>
<evidence type="ECO:0000256" key="1">
    <source>
        <dbReference type="SAM" id="MobiDB-lite"/>
    </source>
</evidence>
<reference evidence="2 3" key="1">
    <citation type="submission" date="2021-02" db="EMBL/GenBank/DDBJ databases">
        <title>Plant Genome Project.</title>
        <authorList>
            <person name="Zhang R.-G."/>
        </authorList>
    </citation>
    <scope>NUCLEOTIDE SEQUENCE [LARGE SCALE GENOMIC DNA]</scope>
    <source>
        <tissue evidence="2">Leaves</tissue>
    </source>
</reference>
<organism evidence="2 3">
    <name type="scientific">Xanthoceras sorbifolium</name>
    <dbReference type="NCBI Taxonomy" id="99658"/>
    <lineage>
        <taxon>Eukaryota</taxon>
        <taxon>Viridiplantae</taxon>
        <taxon>Streptophyta</taxon>
        <taxon>Embryophyta</taxon>
        <taxon>Tracheophyta</taxon>
        <taxon>Spermatophyta</taxon>
        <taxon>Magnoliopsida</taxon>
        <taxon>eudicotyledons</taxon>
        <taxon>Gunneridae</taxon>
        <taxon>Pentapetalae</taxon>
        <taxon>rosids</taxon>
        <taxon>malvids</taxon>
        <taxon>Sapindales</taxon>
        <taxon>Sapindaceae</taxon>
        <taxon>Xanthoceroideae</taxon>
        <taxon>Xanthoceras</taxon>
    </lineage>
</organism>
<sequence length="195" mass="21994">MAATAKMPLVDDVYHHNSHLVTTKIDMENSMNSYLQQKPGASRETTGSPDHDDDDDQESGWTAYFDDFSNHRENSFCSSYIDSSSLVSDAAYSGAAWNHLPHNNHHHHHLITACSSIGGSQKIPKKLKFMKKTRTKEICEDDSLEDTASSPVNSPKVSDLEPIDMGHPRKADHDHMERELHQNNITHNCKEKKEV</sequence>
<dbReference type="Proteomes" id="UP000827721">
    <property type="component" value="Unassembled WGS sequence"/>
</dbReference>
<protein>
    <submittedName>
        <fullName evidence="2">Uncharacterized protein</fullName>
    </submittedName>
</protein>
<dbReference type="PANTHER" id="PTHR33974:SF2">
    <property type="entry name" value="VASCULAR-RELATED UNKNOWN PROTEIN 1"/>
    <property type="match status" value="1"/>
</dbReference>
<evidence type="ECO:0000313" key="2">
    <source>
        <dbReference type="EMBL" id="KAH7576761.1"/>
    </source>
</evidence>
<dbReference type="EMBL" id="JAFEMO010000001">
    <property type="protein sequence ID" value="KAH7576761.1"/>
    <property type="molecule type" value="Genomic_DNA"/>
</dbReference>